<feature type="compositionally biased region" description="Polar residues" evidence="7">
    <location>
        <begin position="21"/>
        <end position="34"/>
    </location>
</feature>
<feature type="compositionally biased region" description="Low complexity" evidence="7">
    <location>
        <begin position="371"/>
        <end position="385"/>
    </location>
</feature>
<feature type="transmembrane region" description="Helical" evidence="8">
    <location>
        <begin position="833"/>
        <end position="854"/>
    </location>
</feature>
<reference evidence="10" key="1">
    <citation type="submission" date="2020-03" db="EMBL/GenBank/DDBJ databases">
        <title>Studies in the Genomics of Life Span.</title>
        <authorList>
            <person name="Glass D."/>
        </authorList>
    </citation>
    <scope>NUCLEOTIDE SEQUENCE</scope>
    <source>
        <strain evidence="10">LTLLF</strain>
        <tissue evidence="10">Muscle</tissue>
    </source>
</reference>
<evidence type="ECO:0000256" key="8">
    <source>
        <dbReference type="SAM" id="Phobius"/>
    </source>
</evidence>
<feature type="compositionally biased region" description="Low complexity" evidence="7">
    <location>
        <begin position="76"/>
        <end position="99"/>
    </location>
</feature>
<evidence type="ECO:0000256" key="3">
    <source>
        <dbReference type="ARBA" id="ARBA00022679"/>
    </source>
</evidence>
<comment type="subcellular location">
    <subcellularLocation>
        <location evidence="6">Cytoplasm</location>
    </subcellularLocation>
    <subcellularLocation>
        <location evidence="1">Nucleus</location>
    </subcellularLocation>
</comment>
<evidence type="ECO:0000313" key="11">
    <source>
        <dbReference type="Proteomes" id="UP000710432"/>
    </source>
</evidence>
<dbReference type="GO" id="GO:0006511">
    <property type="term" value="P:ubiquitin-dependent protein catabolic process"/>
    <property type="evidence" value="ECO:0007669"/>
    <property type="project" value="InterPro"/>
</dbReference>
<feature type="transmembrane region" description="Helical" evidence="8">
    <location>
        <begin position="781"/>
        <end position="803"/>
    </location>
</feature>
<keyword evidence="8" id="KW-0812">Transmembrane</keyword>
<dbReference type="Proteomes" id="UP000710432">
    <property type="component" value="Unassembled WGS sequence"/>
</dbReference>
<evidence type="ECO:0000256" key="6">
    <source>
        <dbReference type="RuleBase" id="RU369083"/>
    </source>
</evidence>
<feature type="domain" description="Ubiquitin conjugation factor E4 core" evidence="9">
    <location>
        <begin position="867"/>
        <end position="1307"/>
    </location>
</feature>
<proteinExistence type="inferred from homology"/>
<dbReference type="InterPro" id="IPR019474">
    <property type="entry name" value="Ub_conjug_fac_E4_core"/>
</dbReference>
<gene>
    <name evidence="10" type="ORF">LTLLF_106655</name>
</gene>
<dbReference type="InterPro" id="IPR045132">
    <property type="entry name" value="UBE4"/>
</dbReference>
<dbReference type="GO" id="GO:0036503">
    <property type="term" value="P:ERAD pathway"/>
    <property type="evidence" value="ECO:0007669"/>
    <property type="project" value="InterPro"/>
</dbReference>
<comment type="function">
    <text evidence="6">Ubiquitin-protein ligase that probably functions as an E3 ligase in conjunction with specific E1 and E2 ligases. Also functions as an E4 ligase mediating the assembly of polyubiquitin chains on substrates ubiquitinated by another E3 ubiquitin ligase. Mediates 'Lys-48'-linked polyubiquitination of substrates.</text>
</comment>
<comment type="pathway">
    <text evidence="2 6">Protein modification; protein ubiquitination.</text>
</comment>
<organism evidence="10 11">
    <name type="scientific">Microtus ochrogaster</name>
    <name type="common">Prairie vole</name>
    <dbReference type="NCBI Taxonomy" id="79684"/>
    <lineage>
        <taxon>Eukaryota</taxon>
        <taxon>Metazoa</taxon>
        <taxon>Chordata</taxon>
        <taxon>Craniata</taxon>
        <taxon>Vertebrata</taxon>
        <taxon>Euteleostomi</taxon>
        <taxon>Mammalia</taxon>
        <taxon>Eutheria</taxon>
        <taxon>Euarchontoglires</taxon>
        <taxon>Glires</taxon>
        <taxon>Rodentia</taxon>
        <taxon>Myomorpha</taxon>
        <taxon>Muroidea</taxon>
        <taxon>Cricetidae</taxon>
        <taxon>Arvicolinae</taxon>
        <taxon>Microtus</taxon>
    </lineage>
</organism>
<keyword evidence="3 6" id="KW-0808">Transferase</keyword>
<dbReference type="GO" id="GO:0000209">
    <property type="term" value="P:protein polyubiquitination"/>
    <property type="evidence" value="ECO:0007669"/>
    <property type="project" value="UniProtKB-UniRule"/>
</dbReference>
<evidence type="ECO:0000256" key="1">
    <source>
        <dbReference type="ARBA" id="ARBA00004123"/>
    </source>
</evidence>
<evidence type="ECO:0000256" key="4">
    <source>
        <dbReference type="ARBA" id="ARBA00022786"/>
    </source>
</evidence>
<name>A0A8J6FZS1_MICOH</name>
<evidence type="ECO:0000259" key="9">
    <source>
        <dbReference type="Pfam" id="PF10408"/>
    </source>
</evidence>
<sequence length="1339" mass="149165">MEELSADEIRRRRLARLAGGQTSQPSTPLTSPQRENPPGPPIPASAPGPSQSLGLNVHNMTPATSPIGAAGVAHRSQSSEGVSSLSSSPSNSLETQSQSLSRSQSMDIDGVSCEKSMSQVDVDSGIENMEVDENDRREKRSLSEKEPSSGPEVSEEQALQLVCKIFRVSWKDRGRDVIFLSSLSAQFKQNPKEVFSDFKDLIGQILMEVLMMSTQTRDENPFASLTATSQPIATAARSPDRNLMLNTGSNPGTSPMFCSLGSFGASSLSSPPGGCASRIPQPSQCSPPGGCASRIPKPSQCSPPGGCASRIPKPSQGSPPGGCASRIPKSSQGSPSGGCASHIPQSSQCSFWNCGWKPSLIPKANSPGFPARPSSPRAVPVSSSRQRPRSRGPAFPPGSPSAASRRPSSLRTSPSLGASGGASNWDSYSDHFTIETCKETDMLNYLIECFDRVGIEEKKAPKMCSQPAVSQLLSNIRSQCISHTALVLQGFIQELVRTTHQDEEVFKQIFIPVLQGLALAAKECSLDSDYFKYPLMALGELCETKFGKTHPVCSLVASLPLWLPKSLSPGSGRELQRLSYLGALFSFSVFAEDDAKVVEKYFSGPTITLENTRVVSQSLQHYLELGRQELFKILHSVLLNGETREAALSYMAAIVNANMKKAQMQADDRLVSTDGFMLNLLWVLQQLSTKIKLETVDPTYIFHPKCRINLPNDETRINATMEDVNEWLAELCFRAAREAGGRRAGRAAADMETLYRVPVLVLECPNLKLKKPPWVHMPSAMTVYALVVVTYFLITGGIIYDVIVEPPSVGSMTDEHGHQRPVAFLAYRVNGQYIMEGLASSFLFTMGGLGFIILDRSNAPNIPKLNSCRRYIRRLRAIRELNRTVEDLKSNESQWKDSPLAPRHREMLKRCKTQLKKLVRCKACADAGLLDESFLRRCLNFYGLLIQLMLRILDPAYPDITLPLSSDVPKAFAALPEFYIEDVAEFLFFIVQYSPQVLYEPCTQDIVMFLVVMLCNQNYIRNPYLVAKLVEVMFMTNPSVQPRTQKFFEMIENHPLSTKLLVPSLMKFYTDVEHTGATSEFYDKFTIRYHISTIFKSLWQNIAHHGTFMEEFNSGKQFVRYINMLINDTTFLLDESLESLKRIHEVQEEMKNKEQWDQLPRDQQQARQSQLSQDERVSRSYLALATETVDMFHLLTKQVQKPFLRPELGPRLAAMLNFNLQQLCGPKCRDLKVENPEKYGFEPKKLLDQLTDIYLQLDCARFAKAIADDQRSYSKELFEEVISKMRKAGIKSNIAIEKFKLLAEKVEEIVAKNARAEIDYSDAPDEFRGKLLLMSMSVV</sequence>
<keyword evidence="4 6" id="KW-0833">Ubl conjugation pathway</keyword>
<dbReference type="Pfam" id="PF10408">
    <property type="entry name" value="Ufd2P_core"/>
    <property type="match status" value="2"/>
</dbReference>
<dbReference type="EC" id="2.3.2.27" evidence="6"/>
<dbReference type="GO" id="GO:0034450">
    <property type="term" value="F:ubiquitin-ubiquitin ligase activity"/>
    <property type="evidence" value="ECO:0007669"/>
    <property type="project" value="UniProtKB-UniRule"/>
</dbReference>
<dbReference type="GO" id="GO:0000151">
    <property type="term" value="C:ubiquitin ligase complex"/>
    <property type="evidence" value="ECO:0007669"/>
    <property type="project" value="UniProtKB-UniRule"/>
</dbReference>
<dbReference type="GO" id="GO:0005737">
    <property type="term" value="C:cytoplasm"/>
    <property type="evidence" value="ECO:0007669"/>
    <property type="project" value="UniProtKB-SubCell"/>
</dbReference>
<evidence type="ECO:0000256" key="7">
    <source>
        <dbReference type="SAM" id="MobiDB-lite"/>
    </source>
</evidence>
<feature type="compositionally biased region" description="Pro residues" evidence="7">
    <location>
        <begin position="35"/>
        <end position="46"/>
    </location>
</feature>
<keyword evidence="5" id="KW-0539">Nucleus</keyword>
<dbReference type="GO" id="GO:0005634">
    <property type="term" value="C:nucleus"/>
    <property type="evidence" value="ECO:0007669"/>
    <property type="project" value="UniProtKB-SubCell"/>
</dbReference>
<feature type="compositionally biased region" description="Low complexity" evidence="7">
    <location>
        <begin position="1161"/>
        <end position="1172"/>
    </location>
</feature>
<protein>
    <recommendedName>
        <fullName evidence="6">Ubiquitin conjugation factor E4</fullName>
        <ecNumber evidence="6">2.3.2.27</ecNumber>
    </recommendedName>
    <alternativeName>
        <fullName evidence="6">RING-type E3 ubiquitin transferase E4</fullName>
    </alternativeName>
</protein>
<comment type="domain">
    <text evidence="6">The U-box domain is required for the ubiquitin protein ligase activity.</text>
</comment>
<feature type="region of interest" description="Disordered" evidence="7">
    <location>
        <begin position="365"/>
        <end position="422"/>
    </location>
</feature>
<comment type="caution">
    <text evidence="10">The sequence shown here is derived from an EMBL/GenBank/DDBJ whole genome shotgun (WGS) entry which is preliminary data.</text>
</comment>
<keyword evidence="8" id="KW-1133">Transmembrane helix</keyword>
<keyword evidence="8" id="KW-0472">Membrane</keyword>
<feature type="region of interest" description="Disordered" evidence="7">
    <location>
        <begin position="1152"/>
        <end position="1172"/>
    </location>
</feature>
<dbReference type="PANTHER" id="PTHR13931">
    <property type="entry name" value="UBIQUITINATION FACTOR E4"/>
    <property type="match status" value="1"/>
</dbReference>
<evidence type="ECO:0000256" key="2">
    <source>
        <dbReference type="ARBA" id="ARBA00004906"/>
    </source>
</evidence>
<feature type="compositionally biased region" description="Basic and acidic residues" evidence="7">
    <location>
        <begin position="134"/>
        <end position="147"/>
    </location>
</feature>
<feature type="domain" description="Ubiquitin conjugation factor E4 core" evidence="9">
    <location>
        <begin position="581"/>
        <end position="728"/>
    </location>
</feature>
<comment type="similarity">
    <text evidence="6">Belongs to the ubiquitin conjugation factor E4 family.</text>
</comment>
<feature type="compositionally biased region" description="Low complexity" evidence="7">
    <location>
        <begin position="400"/>
        <end position="417"/>
    </location>
</feature>
<dbReference type="UniPathway" id="UPA00143"/>
<dbReference type="EMBL" id="JAATJU010026169">
    <property type="protein sequence ID" value="KAH0502185.1"/>
    <property type="molecule type" value="Genomic_DNA"/>
</dbReference>
<evidence type="ECO:0000256" key="5">
    <source>
        <dbReference type="ARBA" id="ARBA00023242"/>
    </source>
</evidence>
<evidence type="ECO:0000313" key="10">
    <source>
        <dbReference type="EMBL" id="KAH0502185.1"/>
    </source>
</evidence>
<feature type="compositionally biased region" description="Polar residues" evidence="7">
    <location>
        <begin position="51"/>
        <end position="64"/>
    </location>
</feature>
<dbReference type="PANTHER" id="PTHR13931:SF2">
    <property type="entry name" value="UBIQUITIN CONJUGATION FACTOR E4 B"/>
    <property type="match status" value="1"/>
</dbReference>
<keyword evidence="6" id="KW-0963">Cytoplasm</keyword>
<feature type="region of interest" description="Disordered" evidence="7">
    <location>
        <begin position="302"/>
        <end position="339"/>
    </location>
</feature>
<accession>A0A8J6FZS1</accession>
<comment type="catalytic activity">
    <reaction evidence="6">
        <text>S-ubiquitinyl-[E2 ubiquitin-conjugating enzyme]-L-cysteine + [acceptor protein]-L-lysine = [E2 ubiquitin-conjugating enzyme]-L-cysteine + N(6)-ubiquitinyl-[acceptor protein]-L-lysine.</text>
        <dbReference type="EC" id="2.3.2.27"/>
    </reaction>
</comment>
<feature type="region of interest" description="Disordered" evidence="7">
    <location>
        <begin position="1"/>
        <end position="154"/>
    </location>
</feature>